<feature type="coiled-coil region" evidence="1">
    <location>
        <begin position="133"/>
        <end position="160"/>
    </location>
</feature>
<sequence>MTVEGPLWEQWGPCDAPIVIPDDDVRLRLEPCDYYKKRQELIRKRYIPRLKEVEPLLGPLLARLVYDECDVGLRQFIEQDVLFAPYGDMWSSPSDLLRQKLVLKAPENKLQMKNLNHLGIIEKGASIEQRFLKKLHLDKKTALKRQKQELIEEFQKSIEDEIKAVVERERNACREKVAQFSENFKLLLEEELKDTTKKLRKEFGEQTVQHDALNKREGDMMLESAIENVTKNITQHFLDELSKEEEAVAYNLLNQLRGIEVKRTYYLEKQEAEFDAKLEAIRYNLECRSIVNMFYIIFMERRKCLEEKEALKMYYKDEINDIFKIIGSNQEKVDKIKNDIEHVLKDIKIREICMSEILKRYQSFVKIALKNAPAHAKFLLSIEKLLLFELTETLSRLKPCPEPVRVIEPEEEPGEPATVVQPEVKSDKSVAKPEEDKPYVFDSKLYVKENFRKFNEYLSKSMDKDDLWGKDADLFVVQLKKSVPEMKKKKHQVPEVKATNSMLLHISKMIFNDELSNTPAKTSEPEPNKEVQCADEIVKQALKEEEPNRLSNKLKRPIKYPKIEEGKPSAIDYSKIGTFERAASLLTSANSVELLYQKASMPRSDVPKSDDGAPVKKEPVSKRSTKKHGLAPKRIKKESPPKREPSSSKKELFKHSSAMLPLEARDSMILRQCSMLKQRTRSFSLSPRDSIEVKNESMMSSMLKKQSSKLLTTRDSIAILRESMLALETAGLCSICHEKYWPKIPLLHKDYGCEKCRNPSNELLETRSKSKLGDKNRPSKQLTLSHIEIIETERESPANVVILPVPTLLSSKEDEATKPVFQPSKRIEKKGKTKEDPCSKIAAPTAKIEGDPTTNEYAQDNDEFTKDRIRSFIKLMDNCPNLIRLFTSCQQ</sequence>
<protein>
    <submittedName>
        <fullName evidence="3">Uncharacterized protein</fullName>
    </submittedName>
</protein>
<evidence type="ECO:0000256" key="2">
    <source>
        <dbReference type="SAM" id="MobiDB-lite"/>
    </source>
</evidence>
<feature type="region of interest" description="Disordered" evidence="2">
    <location>
        <begin position="601"/>
        <end position="656"/>
    </location>
</feature>
<keyword evidence="1" id="KW-0175">Coiled coil</keyword>
<evidence type="ECO:0000256" key="1">
    <source>
        <dbReference type="SAM" id="Coils"/>
    </source>
</evidence>
<keyword evidence="4" id="KW-1185">Reference proteome</keyword>
<gene>
    <name evidence="3" type="ORF">PHYEVI_LOCUS8305</name>
</gene>
<feature type="region of interest" description="Disordered" evidence="2">
    <location>
        <begin position="407"/>
        <end position="432"/>
    </location>
</feature>
<evidence type="ECO:0000313" key="3">
    <source>
        <dbReference type="EMBL" id="CAG9861982.1"/>
    </source>
</evidence>
<name>A0A9N9XPA0_PHYSR</name>
<feature type="compositionally biased region" description="Basic and acidic residues" evidence="2">
    <location>
        <begin position="605"/>
        <end position="621"/>
    </location>
</feature>
<dbReference type="Proteomes" id="UP001153712">
    <property type="component" value="Chromosome 5"/>
</dbReference>
<feature type="compositionally biased region" description="Basic residues" evidence="2">
    <location>
        <begin position="623"/>
        <end position="636"/>
    </location>
</feature>
<evidence type="ECO:0000313" key="4">
    <source>
        <dbReference type="Proteomes" id="UP001153712"/>
    </source>
</evidence>
<dbReference type="EMBL" id="OU900098">
    <property type="protein sequence ID" value="CAG9861982.1"/>
    <property type="molecule type" value="Genomic_DNA"/>
</dbReference>
<dbReference type="AlphaFoldDB" id="A0A9N9XPA0"/>
<accession>A0A9N9XPA0</accession>
<organism evidence="3 4">
    <name type="scientific">Phyllotreta striolata</name>
    <name type="common">Striped flea beetle</name>
    <name type="synonym">Crioceris striolata</name>
    <dbReference type="NCBI Taxonomy" id="444603"/>
    <lineage>
        <taxon>Eukaryota</taxon>
        <taxon>Metazoa</taxon>
        <taxon>Ecdysozoa</taxon>
        <taxon>Arthropoda</taxon>
        <taxon>Hexapoda</taxon>
        <taxon>Insecta</taxon>
        <taxon>Pterygota</taxon>
        <taxon>Neoptera</taxon>
        <taxon>Endopterygota</taxon>
        <taxon>Coleoptera</taxon>
        <taxon>Polyphaga</taxon>
        <taxon>Cucujiformia</taxon>
        <taxon>Chrysomeloidea</taxon>
        <taxon>Chrysomelidae</taxon>
        <taxon>Galerucinae</taxon>
        <taxon>Alticini</taxon>
        <taxon>Phyllotreta</taxon>
    </lineage>
</organism>
<feature type="compositionally biased region" description="Basic and acidic residues" evidence="2">
    <location>
        <begin position="637"/>
        <end position="654"/>
    </location>
</feature>
<dbReference type="OrthoDB" id="8196513at2759"/>
<proteinExistence type="predicted"/>
<reference evidence="3" key="1">
    <citation type="submission" date="2022-01" db="EMBL/GenBank/DDBJ databases">
        <authorList>
            <person name="King R."/>
        </authorList>
    </citation>
    <scope>NUCLEOTIDE SEQUENCE</scope>
</reference>